<dbReference type="Pfam" id="PF00725">
    <property type="entry name" value="3HCDH"/>
    <property type="match status" value="1"/>
</dbReference>
<evidence type="ECO:0000256" key="1">
    <source>
        <dbReference type="ARBA" id="ARBA00005005"/>
    </source>
</evidence>
<dbReference type="EC" id="4.2.1.17" evidence="4"/>
<organism evidence="17 18">
    <name type="scientific">Bdellovibrio bacteriovorus</name>
    <dbReference type="NCBI Taxonomy" id="959"/>
    <lineage>
        <taxon>Bacteria</taxon>
        <taxon>Pseudomonadati</taxon>
        <taxon>Bdellovibrionota</taxon>
        <taxon>Bdellovibrionia</taxon>
        <taxon>Bdellovibrionales</taxon>
        <taxon>Pseudobdellovibrionaceae</taxon>
        <taxon>Bdellovibrio</taxon>
    </lineage>
</organism>
<dbReference type="Proteomes" id="UP000075320">
    <property type="component" value="Unassembled WGS sequence"/>
</dbReference>
<dbReference type="InterPro" id="IPR006176">
    <property type="entry name" value="3-OHacyl-CoA_DH_NAD-bd"/>
</dbReference>
<evidence type="ECO:0000313" key="18">
    <source>
        <dbReference type="Proteomes" id="UP000075320"/>
    </source>
</evidence>
<dbReference type="GO" id="GO:0004300">
    <property type="term" value="F:enoyl-CoA hydratase activity"/>
    <property type="evidence" value="ECO:0007669"/>
    <property type="project" value="UniProtKB-EC"/>
</dbReference>
<sequence length="717" mass="78653">MSIQESIKIVPQGDIAVVEFDLVGEKVNKFSTPVMMRLQEVLGELKRSSYKAVIFKSNKAKIFIAGADIEEIKSMTTKEQFEAAVKGGQDIMNQVEDLPMPTIAAVNGACMGGGCEFILSCDYRIASEDSSTKIGLPEIQLGILPGFGGTQRMPRVIGLQAALDIILAGKSVNAKKALKIGLVDKMVHPNLLMDQATKWAKEIIAKGGQKRRKQFQPQGVMNKVLESALGRGIVFKKAREGVMKATKGHYPAPLKALEVIQRTYGSSDREAGMRIEREGFCELGITDTSKNLIHVFYLTEMVKKQTGVSGVNVKPKEVKAMGILGAGTMGGGIAYVAADKGIHVRMKDLNSDALGKGLKHASDLWMKLLKRKSIDKYQFQQKMDLVSVGTDYAGFKNLDVVVEAIVEDMGIKQKVIGECAGQMRPDAIIATNTSSLSVTEMSKGHPRPEFFAGMHFFNPVNKMPLVEVIRGEKTSDETIATIFELTKKMGKMPVVVKDGPGFLVNRLLLPYMAEAAFLMQEGMSIEFVDKAYVKEFGMPMGPFELMDEVGLDVCIKVLKIFKKAFGDRIEMAPLMDKLGESGRLGRKNGKGFYQYSEDGKRGDVDQSIYGVLGLGTPTNPYDSKECIERGVFAMVNECSLALIEDRIVETPHEVDLAMIMGTGFPPFRGGLLKYTDTIGTQYVADQLALYASSRKAPRLKPSTPLTNMAKSNRKFYS</sequence>
<dbReference type="Gene3D" id="3.90.226.10">
    <property type="entry name" value="2-enoyl-CoA Hydratase, Chain A, domain 1"/>
    <property type="match status" value="1"/>
</dbReference>
<gene>
    <name evidence="17" type="ORF">AZI86_14785</name>
</gene>
<name>A0A150WJV2_BDEBC</name>
<comment type="pathway">
    <text evidence="1">Lipid metabolism; fatty acid beta-oxidation.</text>
</comment>
<reference evidence="17 18" key="1">
    <citation type="submission" date="2016-03" db="EMBL/GenBank/DDBJ databases">
        <authorList>
            <person name="Ploux O."/>
        </authorList>
    </citation>
    <scope>NUCLEOTIDE SEQUENCE [LARGE SCALE GENOMIC DNA]</scope>
    <source>
        <strain evidence="17 18">R0</strain>
    </source>
</reference>
<comment type="similarity">
    <text evidence="3">In the N-terminal section; belongs to the enoyl-CoA hydratase/isomerase family.</text>
</comment>
<keyword evidence="10" id="KW-0456">Lyase</keyword>
<dbReference type="InterPro" id="IPR029045">
    <property type="entry name" value="ClpP/crotonase-like_dom_sf"/>
</dbReference>
<evidence type="ECO:0000256" key="6">
    <source>
        <dbReference type="ARBA" id="ARBA00022963"/>
    </source>
</evidence>
<dbReference type="FunFam" id="3.40.50.720:FF:000009">
    <property type="entry name" value="Fatty oxidation complex, alpha subunit"/>
    <property type="match status" value="1"/>
</dbReference>
<keyword evidence="8" id="KW-0520">NAD</keyword>
<evidence type="ECO:0000256" key="2">
    <source>
        <dbReference type="ARBA" id="ARBA00007005"/>
    </source>
</evidence>
<dbReference type="SUPFAM" id="SSF51735">
    <property type="entry name" value="NAD(P)-binding Rossmann-fold domains"/>
    <property type="match status" value="1"/>
</dbReference>
<evidence type="ECO:0000259" key="16">
    <source>
        <dbReference type="Pfam" id="PF02737"/>
    </source>
</evidence>
<dbReference type="UniPathway" id="UPA00659"/>
<keyword evidence="18" id="KW-1185">Reference proteome</keyword>
<dbReference type="RefSeq" id="WP_061836033.1">
    <property type="nucleotide sequence ID" value="NZ_LUKE01000003.1"/>
</dbReference>
<dbReference type="EMBL" id="LUKE01000003">
    <property type="protein sequence ID" value="KYG64067.1"/>
    <property type="molecule type" value="Genomic_DNA"/>
</dbReference>
<dbReference type="InterPro" id="IPR001753">
    <property type="entry name" value="Enoyl-CoA_hydra/iso"/>
</dbReference>
<evidence type="ECO:0000256" key="4">
    <source>
        <dbReference type="ARBA" id="ARBA00012076"/>
    </source>
</evidence>
<evidence type="ECO:0000259" key="15">
    <source>
        <dbReference type="Pfam" id="PF00725"/>
    </source>
</evidence>
<dbReference type="CDD" id="cd06558">
    <property type="entry name" value="crotonase-like"/>
    <property type="match status" value="1"/>
</dbReference>
<feature type="domain" description="3-hydroxyacyl-CoA dehydrogenase C-terminal" evidence="15">
    <location>
        <begin position="501"/>
        <end position="595"/>
    </location>
</feature>
<dbReference type="PROSITE" id="PS00166">
    <property type="entry name" value="ENOYL_COA_HYDRATASE"/>
    <property type="match status" value="1"/>
</dbReference>
<dbReference type="PROSITE" id="PS00067">
    <property type="entry name" value="3HCDH"/>
    <property type="match status" value="1"/>
</dbReference>
<evidence type="ECO:0000256" key="3">
    <source>
        <dbReference type="ARBA" id="ARBA00008750"/>
    </source>
</evidence>
<dbReference type="SUPFAM" id="SSF48179">
    <property type="entry name" value="6-phosphogluconate dehydrogenase C-terminal domain-like"/>
    <property type="match status" value="2"/>
</dbReference>
<dbReference type="Gene3D" id="3.40.50.720">
    <property type="entry name" value="NAD(P)-binding Rossmann-like Domain"/>
    <property type="match status" value="1"/>
</dbReference>
<keyword evidence="11" id="KW-0511">Multifunctional enzyme</keyword>
<keyword evidence="9" id="KW-0443">Lipid metabolism</keyword>
<evidence type="ECO:0000256" key="8">
    <source>
        <dbReference type="ARBA" id="ARBA00023027"/>
    </source>
</evidence>
<dbReference type="SUPFAM" id="SSF52096">
    <property type="entry name" value="ClpP/crotonase"/>
    <property type="match status" value="1"/>
</dbReference>
<dbReference type="Pfam" id="PF00378">
    <property type="entry name" value="ECH_1"/>
    <property type="match status" value="1"/>
</dbReference>
<comment type="similarity">
    <text evidence="2">In the central section; belongs to the 3-hydroxyacyl-CoA dehydrogenase family.</text>
</comment>
<proteinExistence type="inferred from homology"/>
<comment type="similarity">
    <text evidence="13">Belongs to the enoyl-CoA hydratase/isomerase family.</text>
</comment>
<accession>A0A150WJV2</accession>
<dbReference type="InterPro" id="IPR008927">
    <property type="entry name" value="6-PGluconate_DH-like_C_sf"/>
</dbReference>
<dbReference type="InterPro" id="IPR018376">
    <property type="entry name" value="Enoyl-CoA_hyd/isom_CS"/>
</dbReference>
<dbReference type="OrthoDB" id="5289808at2"/>
<evidence type="ECO:0000256" key="13">
    <source>
        <dbReference type="RuleBase" id="RU003707"/>
    </source>
</evidence>
<dbReference type="FunFam" id="3.90.226.10:FF:000011">
    <property type="entry name" value="Fatty acid oxidation complex subunit alpha"/>
    <property type="match status" value="1"/>
</dbReference>
<comment type="catalytic activity">
    <reaction evidence="12">
        <text>a (3S)-3-hydroxyacyl-CoA + NAD(+) = a 3-oxoacyl-CoA + NADH + H(+)</text>
        <dbReference type="Rhea" id="RHEA:22432"/>
        <dbReference type="ChEBI" id="CHEBI:15378"/>
        <dbReference type="ChEBI" id="CHEBI:57318"/>
        <dbReference type="ChEBI" id="CHEBI:57540"/>
        <dbReference type="ChEBI" id="CHEBI:57945"/>
        <dbReference type="ChEBI" id="CHEBI:90726"/>
        <dbReference type="EC" id="1.1.1.35"/>
    </reaction>
</comment>
<feature type="domain" description="3-hydroxyacyl-CoA dehydrogenase NAD binding" evidence="16">
    <location>
        <begin position="321"/>
        <end position="498"/>
    </location>
</feature>
<evidence type="ECO:0000256" key="12">
    <source>
        <dbReference type="ARBA" id="ARBA00049556"/>
    </source>
</evidence>
<comment type="caution">
    <text evidence="17">The sequence shown here is derived from an EMBL/GenBank/DDBJ whole genome shotgun (WGS) entry which is preliminary data.</text>
</comment>
<dbReference type="Gene3D" id="1.10.1040.50">
    <property type="match status" value="1"/>
</dbReference>
<dbReference type="GO" id="GO:0006635">
    <property type="term" value="P:fatty acid beta-oxidation"/>
    <property type="evidence" value="ECO:0007669"/>
    <property type="project" value="UniProtKB-UniPathway"/>
</dbReference>
<keyword evidence="6" id="KW-0442">Lipid degradation</keyword>
<dbReference type="PANTHER" id="PTHR43612:SF3">
    <property type="entry name" value="TRIFUNCTIONAL ENZYME SUBUNIT ALPHA, MITOCHONDRIAL"/>
    <property type="match status" value="1"/>
</dbReference>
<evidence type="ECO:0000256" key="10">
    <source>
        <dbReference type="ARBA" id="ARBA00023239"/>
    </source>
</evidence>
<evidence type="ECO:0000313" key="17">
    <source>
        <dbReference type="EMBL" id="KYG64067.1"/>
    </source>
</evidence>
<feature type="region of interest" description="Disordered" evidence="14">
    <location>
        <begin position="697"/>
        <end position="717"/>
    </location>
</feature>
<dbReference type="InterPro" id="IPR050136">
    <property type="entry name" value="FA_oxidation_alpha_subunit"/>
</dbReference>
<protein>
    <recommendedName>
        <fullName evidence="4">enoyl-CoA hydratase</fullName>
        <ecNumber evidence="4">4.2.1.17</ecNumber>
    </recommendedName>
</protein>
<evidence type="ECO:0000256" key="11">
    <source>
        <dbReference type="ARBA" id="ARBA00023268"/>
    </source>
</evidence>
<dbReference type="Pfam" id="PF02737">
    <property type="entry name" value="3HCDH_N"/>
    <property type="match status" value="1"/>
</dbReference>
<dbReference type="GO" id="GO:0070403">
    <property type="term" value="F:NAD+ binding"/>
    <property type="evidence" value="ECO:0007669"/>
    <property type="project" value="InterPro"/>
</dbReference>
<dbReference type="InterPro" id="IPR006180">
    <property type="entry name" value="3-OHacyl-CoA_DH_CS"/>
</dbReference>
<evidence type="ECO:0000256" key="9">
    <source>
        <dbReference type="ARBA" id="ARBA00023098"/>
    </source>
</evidence>
<keyword evidence="5" id="KW-0276">Fatty acid metabolism</keyword>
<dbReference type="InterPro" id="IPR006108">
    <property type="entry name" value="3HC_DH_C"/>
</dbReference>
<dbReference type="GO" id="GO:0016509">
    <property type="term" value="F:long-chain (3S)-3-hydroxyacyl-CoA dehydrogenase (NAD+) activity"/>
    <property type="evidence" value="ECO:0007669"/>
    <property type="project" value="TreeGrafter"/>
</dbReference>
<evidence type="ECO:0000256" key="5">
    <source>
        <dbReference type="ARBA" id="ARBA00022832"/>
    </source>
</evidence>
<dbReference type="InterPro" id="IPR036291">
    <property type="entry name" value="NAD(P)-bd_dom_sf"/>
</dbReference>
<dbReference type="AlphaFoldDB" id="A0A150WJV2"/>
<dbReference type="PANTHER" id="PTHR43612">
    <property type="entry name" value="TRIFUNCTIONAL ENZYME SUBUNIT ALPHA"/>
    <property type="match status" value="1"/>
</dbReference>
<keyword evidence="7" id="KW-0560">Oxidoreductase</keyword>
<evidence type="ECO:0000256" key="7">
    <source>
        <dbReference type="ARBA" id="ARBA00023002"/>
    </source>
</evidence>
<evidence type="ECO:0000256" key="14">
    <source>
        <dbReference type="SAM" id="MobiDB-lite"/>
    </source>
</evidence>